<keyword evidence="8" id="KW-0175">Coiled coil</keyword>
<accession>A0A6P3VXR7</accession>
<comment type="subcellular location">
    <subcellularLocation>
        <location evidence="2">Chromosome</location>
        <location evidence="2">Centromere</location>
        <location evidence="2">Kinetochore</location>
    </subcellularLocation>
    <subcellularLocation>
        <location evidence="1">Nucleus</location>
    </subcellularLocation>
</comment>
<dbReference type="OrthoDB" id="2274804at2759"/>
<keyword evidence="6" id="KW-0137">Centromere</keyword>
<evidence type="ECO:0000256" key="3">
    <source>
        <dbReference type="ARBA" id="ARBA00022454"/>
    </source>
</evidence>
<dbReference type="GO" id="GO:0007052">
    <property type="term" value="P:mitotic spindle organization"/>
    <property type="evidence" value="ECO:0007669"/>
    <property type="project" value="TreeGrafter"/>
</dbReference>
<keyword evidence="10" id="KW-1185">Reference proteome</keyword>
<keyword evidence="4" id="KW-0995">Kinetochore</keyword>
<dbReference type="Proteomes" id="UP000515152">
    <property type="component" value="Chromosome 7"/>
</dbReference>
<dbReference type="PANTHER" id="PTHR48122:SF1">
    <property type="entry name" value="CENTROMERE PROTEIN H"/>
    <property type="match status" value="1"/>
</dbReference>
<dbReference type="GO" id="GO:0007059">
    <property type="term" value="P:chromosome segregation"/>
    <property type="evidence" value="ECO:0007669"/>
    <property type="project" value="TreeGrafter"/>
</dbReference>
<evidence type="ECO:0000259" key="9">
    <source>
        <dbReference type="Pfam" id="PF05837"/>
    </source>
</evidence>
<protein>
    <submittedName>
        <fullName evidence="11 12">Centromere protein H</fullName>
    </submittedName>
</protein>
<dbReference type="GO" id="GO:0043515">
    <property type="term" value="F:kinetochore binding"/>
    <property type="evidence" value="ECO:0007669"/>
    <property type="project" value="TreeGrafter"/>
</dbReference>
<dbReference type="InterPro" id="IPR008426">
    <property type="entry name" value="CENP-H_C"/>
</dbReference>
<dbReference type="Pfam" id="PF05837">
    <property type="entry name" value="CENP-H"/>
    <property type="match status" value="1"/>
</dbReference>
<dbReference type="AlphaFoldDB" id="A0A6P3VXR7"/>
<dbReference type="GeneID" id="105901191"/>
<reference evidence="11 12" key="1">
    <citation type="submission" date="2025-04" db="UniProtKB">
        <authorList>
            <consortium name="RefSeq"/>
        </authorList>
    </citation>
    <scope>IDENTIFICATION</scope>
</reference>
<evidence type="ECO:0000256" key="1">
    <source>
        <dbReference type="ARBA" id="ARBA00004123"/>
    </source>
</evidence>
<keyword evidence="3" id="KW-0158">Chromosome</keyword>
<dbReference type="RefSeq" id="XP_012684048.1">
    <property type="nucleotide sequence ID" value="XM_012828594.3"/>
</dbReference>
<dbReference type="PANTHER" id="PTHR48122">
    <property type="entry name" value="CENTROMERE PROTEIN H"/>
    <property type="match status" value="1"/>
</dbReference>
<feature type="coiled-coil region" evidence="8">
    <location>
        <begin position="127"/>
        <end position="178"/>
    </location>
</feature>
<sequence>MDVCKQLEGVSPNNETGAFNGCSPATIPDTVTAIDLVRMKETISNQCFEMRVQANLGSNKRLVGDDADISTLEEGVDEARTKLFNKTLALNRMQVWNAITTKLTQNDGNSEEMKMLAQHSLSGFGRIRKLQQESRELQDQITDLQKERLDLKVLIKKKMQEMAELKKMRENQGEAERRTMEKADTVVEKHQKIIAVSQNILRGILLATRVNWMDNPKLRDIAMGLESIPN</sequence>
<organism evidence="10 11">
    <name type="scientific">Clupea harengus</name>
    <name type="common">Atlantic herring</name>
    <dbReference type="NCBI Taxonomy" id="7950"/>
    <lineage>
        <taxon>Eukaryota</taxon>
        <taxon>Metazoa</taxon>
        <taxon>Chordata</taxon>
        <taxon>Craniata</taxon>
        <taxon>Vertebrata</taxon>
        <taxon>Euteleostomi</taxon>
        <taxon>Actinopterygii</taxon>
        <taxon>Neopterygii</taxon>
        <taxon>Teleostei</taxon>
        <taxon>Clupei</taxon>
        <taxon>Clupeiformes</taxon>
        <taxon>Clupeoidei</taxon>
        <taxon>Clupeidae</taxon>
        <taxon>Clupea</taxon>
    </lineage>
</organism>
<evidence type="ECO:0000256" key="5">
    <source>
        <dbReference type="ARBA" id="ARBA00023242"/>
    </source>
</evidence>
<proteinExistence type="inferred from homology"/>
<evidence type="ECO:0000313" key="10">
    <source>
        <dbReference type="Proteomes" id="UP000515152"/>
    </source>
</evidence>
<evidence type="ECO:0000256" key="2">
    <source>
        <dbReference type="ARBA" id="ARBA00004629"/>
    </source>
</evidence>
<evidence type="ECO:0000256" key="4">
    <source>
        <dbReference type="ARBA" id="ARBA00022838"/>
    </source>
</evidence>
<dbReference type="GO" id="GO:0005634">
    <property type="term" value="C:nucleus"/>
    <property type="evidence" value="ECO:0007669"/>
    <property type="project" value="UniProtKB-SubCell"/>
</dbReference>
<dbReference type="KEGG" id="char:105901191"/>
<evidence type="ECO:0000313" key="12">
    <source>
        <dbReference type="RefSeq" id="XP_042564198.1"/>
    </source>
</evidence>
<feature type="domain" description="Centromere protein H C-terminal" evidence="9">
    <location>
        <begin position="36"/>
        <end position="226"/>
    </location>
</feature>
<dbReference type="CTD" id="64946"/>
<comment type="similarity">
    <text evidence="7">Belongs to the CENP-H/MCM16 family.</text>
</comment>
<dbReference type="RefSeq" id="XP_042564198.1">
    <property type="nucleotide sequence ID" value="XM_042708264.1"/>
</dbReference>
<evidence type="ECO:0000256" key="8">
    <source>
        <dbReference type="SAM" id="Coils"/>
    </source>
</evidence>
<gene>
    <name evidence="11 12" type="primary">cenph</name>
</gene>
<keyword evidence="5" id="KW-0539">Nucleus</keyword>
<dbReference type="GO" id="GO:0000776">
    <property type="term" value="C:kinetochore"/>
    <property type="evidence" value="ECO:0007669"/>
    <property type="project" value="UniProtKB-KW"/>
</dbReference>
<dbReference type="GeneTree" id="ENSGT00390000009578"/>
<evidence type="ECO:0000256" key="6">
    <source>
        <dbReference type="ARBA" id="ARBA00023328"/>
    </source>
</evidence>
<evidence type="ECO:0000256" key="7">
    <source>
        <dbReference type="ARBA" id="ARBA00025735"/>
    </source>
</evidence>
<dbReference type="InterPro" id="IPR040034">
    <property type="entry name" value="CENP-H"/>
</dbReference>
<evidence type="ECO:0000313" key="11">
    <source>
        <dbReference type="RefSeq" id="XP_012684048.1"/>
    </source>
</evidence>
<dbReference type="GO" id="GO:0051382">
    <property type="term" value="P:kinetochore assembly"/>
    <property type="evidence" value="ECO:0007669"/>
    <property type="project" value="InterPro"/>
</dbReference>
<name>A0A6P3VXR7_CLUHA</name>